<sequence length="424" mass="46570">MIQALRQDVPRVRGGEQALWLIRVPHKGWDELVAQSLALWCSRAQDWLRSVGSTLLVVGDTPPPALVDILIRHNDNLSGLAQVYVAQGARHLLVHFWSNESGVTGLHDFHLLDEGSGFRVSPRPDDDSAAPIANDQRQVLAQTAVLAGEAPPTAQWQLFDDPDALLERGMDAQAATVIFALSGSDDVNALATRLYQLRSHCGRAVKLVVREMLQGLRQHEEQLLLASGANLVVPHGTPFLRFLTLVRSIQGHRWQRPLAAEPSTLLARLQPLQVRGSLSPRAFAAAVKKMTDNTVGTEVRHQLLRLQPLPTLSPTVVLQQLQLRRYGDIACIAGEVPYLFLFACSPSLVEAALRNVFRLPWQTVLGGFESVVPSQVLAMAQFQSDAVAEVDATLLDPVDAPPDAEAFRPLQPQRISLQALESRQ</sequence>
<name>A0ACC7M021_9PSED</name>
<evidence type="ECO:0000313" key="1">
    <source>
        <dbReference type="EMBL" id="MFJ1338947.1"/>
    </source>
</evidence>
<proteinExistence type="predicted"/>
<comment type="caution">
    <text evidence="1">The sequence shown here is derived from an EMBL/GenBank/DDBJ whole genome shotgun (WGS) entry which is preliminary data.</text>
</comment>
<gene>
    <name evidence="1" type="primary">bcsE</name>
    <name evidence="1" type="ORF">ACIKP7_12525</name>
</gene>
<dbReference type="Proteomes" id="UP001615411">
    <property type="component" value="Unassembled WGS sequence"/>
</dbReference>
<evidence type="ECO:0000313" key="2">
    <source>
        <dbReference type="Proteomes" id="UP001615411"/>
    </source>
</evidence>
<dbReference type="EMBL" id="JBIUGF010000033">
    <property type="protein sequence ID" value="MFJ1338947.1"/>
    <property type="molecule type" value="Genomic_DNA"/>
</dbReference>
<organism evidence="1 2">
    <name type="scientific">Pseudomonas caricapapayae</name>
    <dbReference type="NCBI Taxonomy" id="46678"/>
    <lineage>
        <taxon>Bacteria</taxon>
        <taxon>Pseudomonadati</taxon>
        <taxon>Pseudomonadota</taxon>
        <taxon>Gammaproteobacteria</taxon>
        <taxon>Pseudomonadales</taxon>
        <taxon>Pseudomonadaceae</taxon>
        <taxon>Pseudomonas</taxon>
    </lineage>
</organism>
<reference evidence="1" key="1">
    <citation type="submission" date="2024-10" db="EMBL/GenBank/DDBJ databases">
        <title>Aeromonas and Pseudomonas from the Cagarras Archipelago, Rio de Janeiro, Brazil.</title>
        <authorList>
            <person name="Canellas A.L.B."/>
            <person name="Laport M.S."/>
        </authorList>
    </citation>
    <scope>NUCLEOTIDE SEQUENCE</scope>
    <source>
        <strain evidence="1">ACP-7</strain>
    </source>
</reference>
<accession>A0ACC7M021</accession>
<protein>
    <submittedName>
        <fullName evidence="1">Cellulose biosynthesis protein BcsE</fullName>
    </submittedName>
</protein>
<keyword evidence="2" id="KW-1185">Reference proteome</keyword>